<proteinExistence type="predicted"/>
<protein>
    <submittedName>
        <fullName evidence="1">Uncharacterized protein</fullName>
    </submittedName>
</protein>
<keyword evidence="2" id="KW-1185">Reference proteome</keyword>
<comment type="caution">
    <text evidence="1">The sequence shown here is derived from an EMBL/GenBank/DDBJ whole genome shotgun (WGS) entry which is preliminary data.</text>
</comment>
<gene>
    <name evidence="1" type="ORF">OWR29_23185</name>
</gene>
<dbReference type="Proteomes" id="UP001151002">
    <property type="component" value="Unassembled WGS sequence"/>
</dbReference>
<sequence>MDDEIYAYVTGRSDGIAGHRDPVRAGHPATGADYRMGFLDGRIEVFHLLAAVRRIQDESDGDFPR</sequence>
<dbReference type="EMBL" id="JAPNTZ010000008">
    <property type="protein sequence ID" value="MCY1140914.1"/>
    <property type="molecule type" value="Genomic_DNA"/>
</dbReference>
<dbReference type="RefSeq" id="WP_267565266.1">
    <property type="nucleotide sequence ID" value="NZ_JAPNTZ010000008.1"/>
</dbReference>
<name>A0ABT4B342_9ACTN</name>
<evidence type="ECO:0000313" key="2">
    <source>
        <dbReference type="Proteomes" id="UP001151002"/>
    </source>
</evidence>
<evidence type="ECO:0000313" key="1">
    <source>
        <dbReference type="EMBL" id="MCY1140914.1"/>
    </source>
</evidence>
<accession>A0ABT4B342</accession>
<reference evidence="1" key="1">
    <citation type="submission" date="2022-11" db="EMBL/GenBank/DDBJ databases">
        <authorList>
            <person name="Somphong A."/>
            <person name="Phongsopitanun W."/>
        </authorList>
    </citation>
    <scope>NUCLEOTIDE SEQUENCE</scope>
    <source>
        <strain evidence="1">Pm04-4</strain>
    </source>
</reference>
<organism evidence="1 2">
    <name type="scientific">Paractinoplanes pyxinae</name>
    <dbReference type="NCBI Taxonomy" id="2997416"/>
    <lineage>
        <taxon>Bacteria</taxon>
        <taxon>Bacillati</taxon>
        <taxon>Actinomycetota</taxon>
        <taxon>Actinomycetes</taxon>
        <taxon>Micromonosporales</taxon>
        <taxon>Micromonosporaceae</taxon>
        <taxon>Paractinoplanes</taxon>
    </lineage>
</organism>